<sequence length="405" mass="43632">MQRRLDDADSGSAVYLLGLVDRLMTAGFAVNIVVSPAAGFGSIPVSRPACAIAQRACRIVWPGSLRIGSVYISLRWRPWQRAALRSLAHLVWVICGRTHLARPAMPSLIGYTPTDKDTAKMVDAANALGSTIAVSEYSALAPVLARVEAPVRAVLLHDLFALRAESFRKLGLAPDHRDVSLERELDWLGPADLLLFASLSDQRALAPCLPEKRHIWLPPRVVPKKVAADGPLRAVFLGVRHGGNIDALDLLLTQVWPSVHNRLPDAELWIVGEIGASVQGRHAGVKVLGRVDDLTTIGGSRAVGLAPNRAVSGVSIKIATYLELGMPVLAMRTAVEGYGHRLDEAVVLAEDEGEFTDRLMDLLSDSCQREEAALQSVAAARAKTLAAPEFELFCADLIAKTRPDG</sequence>
<dbReference type="Proteomes" id="UP000022447">
    <property type="component" value="Unassembled WGS sequence"/>
</dbReference>
<evidence type="ECO:0008006" key="3">
    <source>
        <dbReference type="Google" id="ProtNLM"/>
    </source>
</evidence>
<evidence type="ECO:0000313" key="1">
    <source>
        <dbReference type="EMBL" id="ETX13177.1"/>
    </source>
</evidence>
<dbReference type="OrthoDB" id="9783791at2"/>
<protein>
    <recommendedName>
        <fullName evidence="3">Glycosyltransferase subfamily 4-like N-terminal domain-containing protein</fullName>
    </recommendedName>
</protein>
<dbReference type="EMBL" id="JALZ01000034">
    <property type="protein sequence ID" value="ETX13177.1"/>
    <property type="molecule type" value="Genomic_DNA"/>
</dbReference>
<dbReference type="AlphaFoldDB" id="X7EB42"/>
<dbReference type="eggNOG" id="COG0438">
    <property type="taxonomic scope" value="Bacteria"/>
</dbReference>
<keyword evidence="2" id="KW-1185">Reference proteome</keyword>
<comment type="caution">
    <text evidence="1">The sequence shown here is derived from an EMBL/GenBank/DDBJ whole genome shotgun (WGS) entry which is preliminary data.</text>
</comment>
<organism evidence="1 2">
    <name type="scientific">Roseivivax halodurans JCM 10272</name>
    <dbReference type="NCBI Taxonomy" id="1449350"/>
    <lineage>
        <taxon>Bacteria</taxon>
        <taxon>Pseudomonadati</taxon>
        <taxon>Pseudomonadota</taxon>
        <taxon>Alphaproteobacteria</taxon>
        <taxon>Rhodobacterales</taxon>
        <taxon>Roseobacteraceae</taxon>
        <taxon>Roseivivax</taxon>
    </lineage>
</organism>
<proteinExistence type="predicted"/>
<evidence type="ECO:0000313" key="2">
    <source>
        <dbReference type="Proteomes" id="UP000022447"/>
    </source>
</evidence>
<accession>X7EB42</accession>
<reference evidence="1 2" key="1">
    <citation type="submission" date="2014-01" db="EMBL/GenBank/DDBJ databases">
        <title>Roseivivax halodurans JCM 10272 Genome Sequencing.</title>
        <authorList>
            <person name="Lai Q."/>
            <person name="Li G."/>
            <person name="Shao Z."/>
        </authorList>
    </citation>
    <scope>NUCLEOTIDE SEQUENCE [LARGE SCALE GENOMIC DNA]</scope>
    <source>
        <strain evidence="1 2">JCM 10272</strain>
    </source>
</reference>
<name>X7EB42_9RHOB</name>
<dbReference type="Gene3D" id="3.40.50.2000">
    <property type="entry name" value="Glycogen Phosphorylase B"/>
    <property type="match status" value="1"/>
</dbReference>
<dbReference type="SUPFAM" id="SSF53756">
    <property type="entry name" value="UDP-Glycosyltransferase/glycogen phosphorylase"/>
    <property type="match status" value="1"/>
</dbReference>
<dbReference type="Pfam" id="PF13692">
    <property type="entry name" value="Glyco_trans_1_4"/>
    <property type="match status" value="1"/>
</dbReference>
<dbReference type="STRING" id="1449350.OCH239_12975"/>
<dbReference type="RefSeq" id="WP_037265726.1">
    <property type="nucleotide sequence ID" value="NZ_JALZ01000034.1"/>
</dbReference>
<gene>
    <name evidence="1" type="ORF">OCH239_12975</name>
</gene>